<accession>A0A0F9TB22</accession>
<proteinExistence type="predicted"/>
<name>A0A0F9TB22_9ZZZZ</name>
<sequence>MTEEVIAELEKSGMVYHERYYPFDEDGQPDNETAYPLWIAIAEKRDYLLEHQGEENLEL</sequence>
<gene>
    <name evidence="1" type="ORF">LCGC14_0370400</name>
</gene>
<evidence type="ECO:0000313" key="1">
    <source>
        <dbReference type="EMBL" id="KKN76354.1"/>
    </source>
</evidence>
<protein>
    <submittedName>
        <fullName evidence="1">Uncharacterized protein</fullName>
    </submittedName>
</protein>
<reference evidence="1" key="1">
    <citation type="journal article" date="2015" name="Nature">
        <title>Complex archaea that bridge the gap between prokaryotes and eukaryotes.</title>
        <authorList>
            <person name="Spang A."/>
            <person name="Saw J.H."/>
            <person name="Jorgensen S.L."/>
            <person name="Zaremba-Niedzwiedzka K."/>
            <person name="Martijn J."/>
            <person name="Lind A.E."/>
            <person name="van Eijk R."/>
            <person name="Schleper C."/>
            <person name="Guy L."/>
            <person name="Ettema T.J."/>
        </authorList>
    </citation>
    <scope>NUCLEOTIDE SEQUENCE</scope>
</reference>
<dbReference type="EMBL" id="LAZR01000296">
    <property type="protein sequence ID" value="KKN76354.1"/>
    <property type="molecule type" value="Genomic_DNA"/>
</dbReference>
<dbReference type="AlphaFoldDB" id="A0A0F9TB22"/>
<organism evidence="1">
    <name type="scientific">marine sediment metagenome</name>
    <dbReference type="NCBI Taxonomy" id="412755"/>
    <lineage>
        <taxon>unclassified sequences</taxon>
        <taxon>metagenomes</taxon>
        <taxon>ecological metagenomes</taxon>
    </lineage>
</organism>
<comment type="caution">
    <text evidence="1">The sequence shown here is derived from an EMBL/GenBank/DDBJ whole genome shotgun (WGS) entry which is preliminary data.</text>
</comment>